<dbReference type="Gene3D" id="3.40.220.10">
    <property type="entry name" value="Leucine Aminopeptidase, subunit E, domain 1"/>
    <property type="match status" value="1"/>
</dbReference>
<accession>H2C0L6</accession>
<dbReference type="eggNOG" id="arCOG04225">
    <property type="taxonomic scope" value="Archaea"/>
</dbReference>
<evidence type="ECO:0000313" key="2">
    <source>
        <dbReference type="EMBL" id="EHP71278.1"/>
    </source>
</evidence>
<gene>
    <name evidence="2" type="ORF">MetMK1DRAFT_00000870</name>
</gene>
<dbReference type="EMBL" id="JH597755">
    <property type="protein sequence ID" value="EHP71278.1"/>
    <property type="molecule type" value="Genomic_DNA"/>
</dbReference>
<dbReference type="Proteomes" id="UP000003980">
    <property type="component" value="Unassembled WGS sequence"/>
</dbReference>
<dbReference type="AlphaFoldDB" id="H2C0L6"/>
<dbReference type="InterPro" id="IPR043472">
    <property type="entry name" value="Macro_dom-like"/>
</dbReference>
<dbReference type="PROSITE" id="PS51154">
    <property type="entry name" value="MACRO"/>
    <property type="match status" value="1"/>
</dbReference>
<proteinExistence type="predicted"/>
<protein>
    <submittedName>
        <fullName evidence="2">Putative phosphatase, C-terminal domain of histone macro H2A1 like protein</fullName>
    </submittedName>
</protein>
<sequence>MAIPAISTGIYGYPYETCAEVMTEVVKEMRDIDMELLVCLFSQEAYNIFSKIFSKD</sequence>
<dbReference type="InterPro" id="IPR002589">
    <property type="entry name" value="Macro_dom"/>
</dbReference>
<organism evidence="2 3">
    <name type="scientific">Metallosphaera yellowstonensis MK1</name>
    <dbReference type="NCBI Taxonomy" id="671065"/>
    <lineage>
        <taxon>Archaea</taxon>
        <taxon>Thermoproteota</taxon>
        <taxon>Thermoprotei</taxon>
        <taxon>Sulfolobales</taxon>
        <taxon>Sulfolobaceae</taxon>
        <taxon>Metallosphaera</taxon>
    </lineage>
</organism>
<dbReference type="SUPFAM" id="SSF52949">
    <property type="entry name" value="Macro domain-like"/>
    <property type="match status" value="1"/>
</dbReference>
<feature type="domain" description="Macro" evidence="1">
    <location>
        <begin position="1"/>
        <end position="56"/>
    </location>
</feature>
<dbReference type="HOGENOM" id="CLU_3003215_0_0_2"/>
<name>H2C0L6_9CREN</name>
<reference evidence="2 3" key="1">
    <citation type="submission" date="2012-01" db="EMBL/GenBank/DDBJ databases">
        <title>Improved High-Quality Draft sequence of Metallosphaera yellowstonensis MK1.</title>
        <authorList>
            <consortium name="US DOE Joint Genome Institute"/>
            <person name="Lucas S."/>
            <person name="Han J."/>
            <person name="Cheng J.-F."/>
            <person name="Goodwin L."/>
            <person name="Pitluck S."/>
            <person name="Peters L."/>
            <person name="Teshima H."/>
            <person name="Detter J.C."/>
            <person name="Han C."/>
            <person name="Tapia R."/>
            <person name="Land M."/>
            <person name="Hauser L."/>
            <person name="Kyrpides N."/>
            <person name="Kozubal M."/>
            <person name="Macur R.E."/>
            <person name="Jay Z."/>
            <person name="Inskeep W."/>
            <person name="Woyke T."/>
        </authorList>
    </citation>
    <scope>NUCLEOTIDE SEQUENCE [LARGE SCALE GENOMIC DNA]</scope>
    <source>
        <strain evidence="2 3">MK1</strain>
    </source>
</reference>
<evidence type="ECO:0000313" key="3">
    <source>
        <dbReference type="Proteomes" id="UP000003980"/>
    </source>
</evidence>
<keyword evidence="3" id="KW-1185">Reference proteome</keyword>
<evidence type="ECO:0000259" key="1">
    <source>
        <dbReference type="PROSITE" id="PS51154"/>
    </source>
</evidence>